<dbReference type="SUPFAM" id="SSF48371">
    <property type="entry name" value="ARM repeat"/>
    <property type="match status" value="2"/>
</dbReference>
<name>A0A4Y9Y4F7_9AGAM</name>
<accession>A0A4Y9Y4F7</accession>
<dbReference type="Proteomes" id="UP000298327">
    <property type="component" value="Unassembled WGS sequence"/>
</dbReference>
<dbReference type="PANTHER" id="PTHR13102:SF0">
    <property type="entry name" value="NUCLEOLAR PROTEIN 9"/>
    <property type="match status" value="1"/>
</dbReference>
<feature type="compositionally biased region" description="Low complexity" evidence="6">
    <location>
        <begin position="23"/>
        <end position="32"/>
    </location>
</feature>
<dbReference type="AlphaFoldDB" id="A0A4Y9Y4F7"/>
<keyword evidence="2" id="KW-0677">Repeat</keyword>
<dbReference type="PANTHER" id="PTHR13102">
    <property type="entry name" value="NUCLEOLAR PROTEIN 9"/>
    <property type="match status" value="1"/>
</dbReference>
<dbReference type="STRING" id="205917.A0A4Y9Y4F7"/>
<dbReference type="OrthoDB" id="392571at2759"/>
<dbReference type="InterPro" id="IPR011989">
    <property type="entry name" value="ARM-like"/>
</dbReference>
<evidence type="ECO:0000256" key="1">
    <source>
        <dbReference type="ARBA" id="ARBA00016427"/>
    </source>
</evidence>
<evidence type="ECO:0000256" key="5">
    <source>
        <dbReference type="PROSITE-ProRule" id="PRU00317"/>
    </source>
</evidence>
<evidence type="ECO:0000256" key="3">
    <source>
        <dbReference type="ARBA" id="ARBA00030932"/>
    </source>
</evidence>
<comment type="caution">
    <text evidence="7">The sequence shown here is derived from an EMBL/GenBank/DDBJ whole genome shotgun (WGS) entry which is preliminary data.</text>
</comment>
<dbReference type="InterPro" id="IPR001313">
    <property type="entry name" value="Pumilio_RNA-bd_rpt"/>
</dbReference>
<dbReference type="GO" id="GO:0000447">
    <property type="term" value="P:endonucleolytic cleavage in ITS1 to separate SSU-rRNA from 5.8S rRNA and LSU-rRNA from tricistronic rRNA transcript (SSU-rRNA, 5.8S rRNA, LSU-rRNA)"/>
    <property type="evidence" value="ECO:0007669"/>
    <property type="project" value="TreeGrafter"/>
</dbReference>
<proteinExistence type="predicted"/>
<dbReference type="InterPro" id="IPR016024">
    <property type="entry name" value="ARM-type_fold"/>
</dbReference>
<dbReference type="GO" id="GO:0000056">
    <property type="term" value="P:ribosomal small subunit export from nucleus"/>
    <property type="evidence" value="ECO:0007669"/>
    <property type="project" value="TreeGrafter"/>
</dbReference>
<keyword evidence="8" id="KW-1185">Reference proteome</keyword>
<dbReference type="InterPro" id="IPR040000">
    <property type="entry name" value="NOP9"/>
</dbReference>
<feature type="repeat" description="Pumilio" evidence="5">
    <location>
        <begin position="142"/>
        <end position="180"/>
    </location>
</feature>
<dbReference type="SMART" id="SM00025">
    <property type="entry name" value="Pumilio"/>
    <property type="match status" value="4"/>
</dbReference>
<protein>
    <recommendedName>
        <fullName evidence="1">Nucleolar protein 9</fullName>
    </recommendedName>
    <alternativeName>
        <fullName evidence="3 4">Pumilio domain-containing protein NOP9</fullName>
    </alternativeName>
</protein>
<dbReference type="GO" id="GO:0030686">
    <property type="term" value="C:90S preribosome"/>
    <property type="evidence" value="ECO:0007669"/>
    <property type="project" value="TreeGrafter"/>
</dbReference>
<dbReference type="GO" id="GO:0030688">
    <property type="term" value="C:preribosome, small subunit precursor"/>
    <property type="evidence" value="ECO:0007669"/>
    <property type="project" value="TreeGrafter"/>
</dbReference>
<dbReference type="GO" id="GO:0003723">
    <property type="term" value="F:RNA binding"/>
    <property type="evidence" value="ECO:0007669"/>
    <property type="project" value="InterPro"/>
</dbReference>
<feature type="region of interest" description="Disordered" evidence="6">
    <location>
        <begin position="245"/>
        <end position="276"/>
    </location>
</feature>
<evidence type="ECO:0000313" key="8">
    <source>
        <dbReference type="Proteomes" id="UP000298327"/>
    </source>
</evidence>
<evidence type="ECO:0000256" key="4">
    <source>
        <dbReference type="ARBA" id="ARBA00031929"/>
    </source>
</evidence>
<gene>
    <name evidence="7" type="ORF">EVG20_g9240</name>
</gene>
<feature type="region of interest" description="Disordered" evidence="6">
    <location>
        <begin position="496"/>
        <end position="520"/>
    </location>
</feature>
<feature type="compositionally biased region" description="Basic residues" evidence="6">
    <location>
        <begin position="1"/>
        <end position="14"/>
    </location>
</feature>
<dbReference type="Pfam" id="PF22493">
    <property type="entry name" value="PUF_NOP9"/>
    <property type="match status" value="1"/>
</dbReference>
<dbReference type="GO" id="GO:0005730">
    <property type="term" value="C:nucleolus"/>
    <property type="evidence" value="ECO:0007669"/>
    <property type="project" value="TreeGrafter"/>
</dbReference>
<evidence type="ECO:0000313" key="7">
    <source>
        <dbReference type="EMBL" id="TFY55659.1"/>
    </source>
</evidence>
<dbReference type="PROSITE" id="PS50302">
    <property type="entry name" value="PUM"/>
    <property type="match status" value="1"/>
</dbReference>
<dbReference type="Gene3D" id="1.25.10.10">
    <property type="entry name" value="Leucine-rich Repeat Variant"/>
    <property type="match status" value="2"/>
</dbReference>
<feature type="compositionally biased region" description="Basic and acidic residues" evidence="6">
    <location>
        <begin position="264"/>
        <end position="273"/>
    </location>
</feature>
<dbReference type="GO" id="GO:0000480">
    <property type="term" value="P:endonucleolytic cleavage in 5'-ETS of tricistronic rRNA transcript (SSU-rRNA, 5.8S rRNA, LSU-rRNA)"/>
    <property type="evidence" value="ECO:0007669"/>
    <property type="project" value="TreeGrafter"/>
</dbReference>
<reference evidence="7 8" key="1">
    <citation type="submission" date="2019-02" db="EMBL/GenBank/DDBJ databases">
        <title>Genome sequencing of the rare red list fungi Dentipellis fragilis.</title>
        <authorList>
            <person name="Buettner E."/>
            <person name="Kellner H."/>
        </authorList>
    </citation>
    <scope>NUCLEOTIDE SEQUENCE [LARGE SCALE GENOMIC DNA]</scope>
    <source>
        <strain evidence="7 8">DSM 105465</strain>
    </source>
</reference>
<dbReference type="EMBL" id="SEOQ01000896">
    <property type="protein sequence ID" value="TFY55659.1"/>
    <property type="molecule type" value="Genomic_DNA"/>
</dbReference>
<feature type="region of interest" description="Disordered" evidence="6">
    <location>
        <begin position="1"/>
        <end position="43"/>
    </location>
</feature>
<evidence type="ECO:0000256" key="2">
    <source>
        <dbReference type="ARBA" id="ARBA00022737"/>
    </source>
</evidence>
<evidence type="ECO:0000256" key="6">
    <source>
        <dbReference type="SAM" id="MobiDB-lite"/>
    </source>
</evidence>
<dbReference type="GO" id="GO:0000472">
    <property type="term" value="P:endonucleolytic cleavage to generate mature 5'-end of SSU-rRNA from (SSU-rRNA, 5.8S rRNA, LSU-rRNA)"/>
    <property type="evidence" value="ECO:0007669"/>
    <property type="project" value="TreeGrafter"/>
</dbReference>
<sequence>MPRENRKRGKRHKKTQDEDGPAQEEQQQQAGPSWIVAGEDGAHGRGGEVNLEAPFGYVDADVKAYFRTVDNQIKEWQENGAEVDAGDPDVDPNENRRMFLLASLQEMTGKEKELATDPDCSGILERMIYSMDDFVRRVFLDSLAGSFEQLVKHRFASHVVQTLLDVGANTVSREARGVVATVEGSEDKGELRSFTQLVLDMVEELLPSFSTLLMDPFASHVFRSLLMLLSPQLFPADSNKLQSQVRSKKSASWKAKQGPMKSLFNDDKEKSKADAGSGKAWPVEFRDAAKSFVQRLRQDLGENEVRSLAANKVASPVLQMLLEVEADNGMADEPDSLMDRVLVGLITLQHFLGTLLRDATSSHLLETLVSRSPPPVFDMLWDTYFAGKLARLAAHPVANFVVAKAIERVSAAQMAQVLSELEGALPKIRSSRTGVLRALVERAAAMHAMESEVCEIICSAFELATPEDRKLFVPCVLRLKTLQEYQDAVATAAKKAAAAQPEETAEPSRRRYRKDTDEDPLEPKVAGALLLQSLLRLPDPHNQLVLSRCAPFLPIPLPHII</sequence>
<organism evidence="7 8">
    <name type="scientific">Dentipellis fragilis</name>
    <dbReference type="NCBI Taxonomy" id="205917"/>
    <lineage>
        <taxon>Eukaryota</taxon>
        <taxon>Fungi</taxon>
        <taxon>Dikarya</taxon>
        <taxon>Basidiomycota</taxon>
        <taxon>Agaricomycotina</taxon>
        <taxon>Agaricomycetes</taxon>
        <taxon>Russulales</taxon>
        <taxon>Hericiaceae</taxon>
        <taxon>Dentipellis</taxon>
    </lineage>
</organism>